<proteinExistence type="predicted"/>
<dbReference type="AlphaFoldDB" id="A0A1Y5U3W9"/>
<gene>
    <name evidence="1" type="ORF">ROA7023_04638</name>
</gene>
<evidence type="ECO:0000313" key="1">
    <source>
        <dbReference type="EMBL" id="SLN77992.1"/>
    </source>
</evidence>
<protein>
    <submittedName>
        <fullName evidence="1">Uncharacterized protein</fullName>
    </submittedName>
</protein>
<evidence type="ECO:0000313" key="2">
    <source>
        <dbReference type="Proteomes" id="UP000193900"/>
    </source>
</evidence>
<keyword evidence="2" id="KW-1185">Reference proteome</keyword>
<name>A0A1Y5U3W9_9RHOB</name>
<dbReference type="Pfam" id="PF23858">
    <property type="entry name" value="DUF7220"/>
    <property type="match status" value="1"/>
</dbReference>
<dbReference type="InterPro" id="IPR055644">
    <property type="entry name" value="DUF7220"/>
</dbReference>
<dbReference type="RefSeq" id="WP_159458649.1">
    <property type="nucleotide sequence ID" value="NZ_FWFZ01000080.1"/>
</dbReference>
<dbReference type="EMBL" id="FWFZ01000080">
    <property type="protein sequence ID" value="SLN77992.1"/>
    <property type="molecule type" value="Genomic_DNA"/>
</dbReference>
<dbReference type="OrthoDB" id="7361160at2"/>
<sequence>MSVIVAATNVVVGYGLAVVTKNLKIRVAFTIASLAKSYALRRLFAAGKMR</sequence>
<accession>A0A1Y5U3W9</accession>
<dbReference type="Proteomes" id="UP000193900">
    <property type="component" value="Unassembled WGS sequence"/>
</dbReference>
<organism evidence="1 2">
    <name type="scientific">Roseisalinus antarcticus</name>
    <dbReference type="NCBI Taxonomy" id="254357"/>
    <lineage>
        <taxon>Bacteria</taxon>
        <taxon>Pseudomonadati</taxon>
        <taxon>Pseudomonadota</taxon>
        <taxon>Alphaproteobacteria</taxon>
        <taxon>Rhodobacterales</taxon>
        <taxon>Roseobacteraceae</taxon>
        <taxon>Roseisalinus</taxon>
    </lineage>
</organism>
<reference evidence="1 2" key="1">
    <citation type="submission" date="2017-03" db="EMBL/GenBank/DDBJ databases">
        <authorList>
            <person name="Afonso C.L."/>
            <person name="Miller P.J."/>
            <person name="Scott M.A."/>
            <person name="Spackman E."/>
            <person name="Goraichik I."/>
            <person name="Dimitrov K.M."/>
            <person name="Suarez D.L."/>
            <person name="Swayne D.E."/>
        </authorList>
    </citation>
    <scope>NUCLEOTIDE SEQUENCE [LARGE SCALE GENOMIC DNA]</scope>
    <source>
        <strain evidence="1 2">CECT 7023</strain>
    </source>
</reference>